<dbReference type="OrthoDB" id="9773828at2"/>
<proteinExistence type="predicted"/>
<sequence length="328" mass="36311">MTDTSLPLRKLGHSNLKISALGLGCWQFSKGKGLVGGFWPEMKQEDIDAIVKLSLEGGINWFDTAEAYGKGESETALAEALNNLEVEEEKALIATKWWPLLRGAGSITITIDKRIKALQGKTIDLYQIHQPFSFSGVKAEMDAMNELLENNKIKNVGVSNFNEAKMREADQVLKSAGYSLASNQVKYSLLDRRIETNGVLDAAKELGITIIAYSPLEQGILSGKFHKNPEMIKNISGPRKYSNLFKKSGLEKTRPLIDLLEKFAEKHGVSQTQIALNWLIHFHGDTVVAIPGASKLHHAQENIGTLQFSLSKEDMDEIDLVSRAVSKF</sequence>
<dbReference type="InterPro" id="IPR023210">
    <property type="entry name" value="NADP_OxRdtase_dom"/>
</dbReference>
<dbReference type="PANTHER" id="PTHR43364">
    <property type="entry name" value="NADH-SPECIFIC METHYLGLYOXAL REDUCTASE-RELATED"/>
    <property type="match status" value="1"/>
</dbReference>
<evidence type="ECO:0000256" key="1">
    <source>
        <dbReference type="ARBA" id="ARBA00023002"/>
    </source>
</evidence>
<keyword evidence="4" id="KW-1185">Reference proteome</keyword>
<dbReference type="Proteomes" id="UP000281498">
    <property type="component" value="Unassembled WGS sequence"/>
</dbReference>
<dbReference type="GO" id="GO:0016491">
    <property type="term" value="F:oxidoreductase activity"/>
    <property type="evidence" value="ECO:0007669"/>
    <property type="project" value="UniProtKB-KW"/>
</dbReference>
<evidence type="ECO:0000313" key="4">
    <source>
        <dbReference type="Proteomes" id="UP000281498"/>
    </source>
</evidence>
<dbReference type="PROSITE" id="PS00062">
    <property type="entry name" value="ALDOKETO_REDUCTASE_2"/>
    <property type="match status" value="1"/>
</dbReference>
<dbReference type="PRINTS" id="PR00069">
    <property type="entry name" value="ALDKETRDTASE"/>
</dbReference>
<reference evidence="3 4" key="1">
    <citation type="submission" date="2017-10" db="EMBL/GenBank/DDBJ databases">
        <title>Bacillus sp. nov., a halophilic bacterium isolated from a Keqin Lake.</title>
        <authorList>
            <person name="Wang H."/>
        </authorList>
    </citation>
    <scope>NUCLEOTIDE SEQUENCE [LARGE SCALE GENOMIC DNA]</scope>
    <source>
        <strain evidence="3 4">KCTC 13187</strain>
    </source>
</reference>
<organism evidence="3 4">
    <name type="scientific">Salipaludibacillus neizhouensis</name>
    <dbReference type="NCBI Taxonomy" id="885475"/>
    <lineage>
        <taxon>Bacteria</taxon>
        <taxon>Bacillati</taxon>
        <taxon>Bacillota</taxon>
        <taxon>Bacilli</taxon>
        <taxon>Bacillales</taxon>
        <taxon>Bacillaceae</taxon>
    </lineage>
</organism>
<dbReference type="RefSeq" id="WP_110935484.1">
    <property type="nucleotide sequence ID" value="NZ_KZ614146.1"/>
</dbReference>
<feature type="domain" description="NADP-dependent oxidoreductase" evidence="2">
    <location>
        <begin position="21"/>
        <end position="320"/>
    </location>
</feature>
<dbReference type="PANTHER" id="PTHR43364:SF4">
    <property type="entry name" value="NAD(P)-LINKED OXIDOREDUCTASE SUPERFAMILY PROTEIN"/>
    <property type="match status" value="1"/>
</dbReference>
<dbReference type="InterPro" id="IPR036812">
    <property type="entry name" value="NAD(P)_OxRdtase_dom_sf"/>
</dbReference>
<dbReference type="InterPro" id="IPR018170">
    <property type="entry name" value="Aldo/ket_reductase_CS"/>
</dbReference>
<evidence type="ECO:0000313" key="3">
    <source>
        <dbReference type="EMBL" id="RKL67352.1"/>
    </source>
</evidence>
<dbReference type="InterPro" id="IPR050523">
    <property type="entry name" value="AKR_Detox_Biosynth"/>
</dbReference>
<dbReference type="EMBL" id="PDOE01000003">
    <property type="protein sequence ID" value="RKL67352.1"/>
    <property type="molecule type" value="Genomic_DNA"/>
</dbReference>
<dbReference type="Gene3D" id="3.20.20.100">
    <property type="entry name" value="NADP-dependent oxidoreductase domain"/>
    <property type="match status" value="1"/>
</dbReference>
<evidence type="ECO:0000259" key="2">
    <source>
        <dbReference type="Pfam" id="PF00248"/>
    </source>
</evidence>
<keyword evidence="1" id="KW-0560">Oxidoreductase</keyword>
<accession>A0A3A9K9Y7</accession>
<comment type="caution">
    <text evidence="3">The sequence shown here is derived from an EMBL/GenBank/DDBJ whole genome shotgun (WGS) entry which is preliminary data.</text>
</comment>
<dbReference type="AlphaFoldDB" id="A0A3A9K9Y7"/>
<dbReference type="SUPFAM" id="SSF51430">
    <property type="entry name" value="NAD(P)-linked oxidoreductase"/>
    <property type="match status" value="1"/>
</dbReference>
<protein>
    <submittedName>
        <fullName evidence="3">Aldo/keto reductase</fullName>
    </submittedName>
</protein>
<name>A0A3A9K9Y7_9BACI</name>
<dbReference type="InterPro" id="IPR020471">
    <property type="entry name" value="AKR"/>
</dbReference>
<dbReference type="Pfam" id="PF00248">
    <property type="entry name" value="Aldo_ket_red"/>
    <property type="match status" value="1"/>
</dbReference>
<gene>
    <name evidence="3" type="ORF">CR203_08250</name>
</gene>